<feature type="compositionally biased region" description="Polar residues" evidence="1">
    <location>
        <begin position="35"/>
        <end position="44"/>
    </location>
</feature>
<dbReference type="GeneID" id="100502317"/>
<evidence type="ECO:0000256" key="1">
    <source>
        <dbReference type="SAM" id="MobiDB-lite"/>
    </source>
</evidence>
<feature type="region of interest" description="Disordered" evidence="1">
    <location>
        <begin position="18"/>
        <end position="44"/>
    </location>
</feature>
<evidence type="ECO:0000313" key="2">
    <source>
        <dbReference type="EMBL" id="ACR38122.1"/>
    </source>
</evidence>
<dbReference type="AlphaFoldDB" id="C4JAC2"/>
<dbReference type="OrthoDB" id="1898167at2759"/>
<organism evidence="2">
    <name type="scientific">Zea mays</name>
    <name type="common">Maize</name>
    <dbReference type="NCBI Taxonomy" id="4577"/>
    <lineage>
        <taxon>Eukaryota</taxon>
        <taxon>Viridiplantae</taxon>
        <taxon>Streptophyta</taxon>
        <taxon>Embryophyta</taxon>
        <taxon>Tracheophyta</taxon>
        <taxon>Spermatophyta</taxon>
        <taxon>Magnoliopsida</taxon>
        <taxon>Liliopsida</taxon>
        <taxon>Poales</taxon>
        <taxon>Poaceae</taxon>
        <taxon>PACMAD clade</taxon>
        <taxon>Panicoideae</taxon>
        <taxon>Andropogonodae</taxon>
        <taxon>Andropogoneae</taxon>
        <taxon>Tripsacinae</taxon>
        <taxon>Zea</taxon>
    </lineage>
</organism>
<reference evidence="2" key="1">
    <citation type="journal article" date="2009" name="PLoS Genet.">
        <title>Sequencing, mapping, and analysis of 27,455 maize full-length cDNAs.</title>
        <authorList>
            <person name="Soderlund C."/>
            <person name="Descour A."/>
            <person name="Kudrna D."/>
            <person name="Bomhoff M."/>
            <person name="Boyd L."/>
            <person name="Currie J."/>
            <person name="Angelova A."/>
            <person name="Collura K."/>
            <person name="Wissotski M."/>
            <person name="Ashley E."/>
            <person name="Morrow D."/>
            <person name="Fernandes J."/>
            <person name="Walbot V."/>
            <person name="Yu Y."/>
        </authorList>
    </citation>
    <scope>NUCLEOTIDE SEQUENCE</scope>
    <source>
        <strain evidence="2">B73</strain>
    </source>
</reference>
<dbReference type="RefSeq" id="NP_001183724.1">
    <property type="nucleotide sequence ID" value="NM_001196795.1"/>
</dbReference>
<dbReference type="EMBL" id="BT087769">
    <property type="protein sequence ID" value="ACR38122.1"/>
    <property type="molecule type" value="mRNA"/>
</dbReference>
<dbReference type="KEGG" id="zma:100502317"/>
<proteinExistence type="evidence at transcript level"/>
<protein>
    <submittedName>
        <fullName evidence="2">Uncharacterized protein</fullName>
    </submittedName>
</protein>
<name>C4JAC2_MAIZE</name>
<sequence>MDWDCRLDCGLTGTGGSQNRPRTLFSSAKRPTPQLEPSSPHPTTVVATAPARHSIGSLVTQTKKGIPYPRYCLHLRNLLILLQFLLNSWLNSKNGSVKWNQNGNWVQTASKDQIIKVRGLCFLFFYLLQRIFGLQCALYNQNSILSMEMA</sequence>
<accession>C4JAC2</accession>